<keyword evidence="1" id="KW-1133">Transmembrane helix</keyword>
<feature type="transmembrane region" description="Helical" evidence="1">
    <location>
        <begin position="243"/>
        <end position="264"/>
    </location>
</feature>
<feature type="transmembrane region" description="Helical" evidence="1">
    <location>
        <begin position="170"/>
        <end position="194"/>
    </location>
</feature>
<keyword evidence="3" id="KW-1185">Reference proteome</keyword>
<evidence type="ECO:0000256" key="1">
    <source>
        <dbReference type="SAM" id="Phobius"/>
    </source>
</evidence>
<accession>A0A9W6QX76</accession>
<feature type="transmembrane region" description="Helical" evidence="1">
    <location>
        <begin position="128"/>
        <end position="150"/>
    </location>
</feature>
<dbReference type="Proteomes" id="UP001165136">
    <property type="component" value="Unassembled WGS sequence"/>
</dbReference>
<feature type="transmembrane region" description="Helical" evidence="1">
    <location>
        <begin position="85"/>
        <end position="107"/>
    </location>
</feature>
<protein>
    <recommendedName>
        <fullName evidence="4">ABC transporter permease</fullName>
    </recommendedName>
</protein>
<sequence length="269" mass="28226">MVEQVVDPAHSPRPRLRRFLNKTLRNVAVAELTKPRTLPAVPITITTTVLGTAALAAVFAASALRQPAVPPHLAASAVLDTGLQAILYGQIGFILLGIFAMASEYGGNQIRTTLVSIPNRISLIAGKTVAYLAGATLTALITVAALVTSTQTTLSEHGARVSDFFTARNLGTMLGATAYLVLIGLFANSVDILVRSLVTTLVMMLTLVLVLSPFLATITPVAAYLPDRAGSLLYQTVPTPSPIHGAVIMGAWVAAMLTVAITVFTKRDA</sequence>
<feature type="transmembrane region" description="Helical" evidence="1">
    <location>
        <begin position="43"/>
        <end position="65"/>
    </location>
</feature>
<feature type="transmembrane region" description="Helical" evidence="1">
    <location>
        <begin position="201"/>
        <end position="223"/>
    </location>
</feature>
<dbReference type="RefSeq" id="WP_285486493.1">
    <property type="nucleotide sequence ID" value="NZ_BSTI01000003.1"/>
</dbReference>
<keyword evidence="1" id="KW-0812">Transmembrane</keyword>
<evidence type="ECO:0000313" key="2">
    <source>
        <dbReference type="EMBL" id="GLY65204.1"/>
    </source>
</evidence>
<evidence type="ECO:0000313" key="3">
    <source>
        <dbReference type="Proteomes" id="UP001165136"/>
    </source>
</evidence>
<gene>
    <name evidence="2" type="ORF">Atai01_18230</name>
</gene>
<dbReference type="AlphaFoldDB" id="A0A9W6QX76"/>
<evidence type="ECO:0008006" key="4">
    <source>
        <dbReference type="Google" id="ProtNLM"/>
    </source>
</evidence>
<organism evidence="2 3">
    <name type="scientific">Amycolatopsis taiwanensis</name>
    <dbReference type="NCBI Taxonomy" id="342230"/>
    <lineage>
        <taxon>Bacteria</taxon>
        <taxon>Bacillati</taxon>
        <taxon>Actinomycetota</taxon>
        <taxon>Actinomycetes</taxon>
        <taxon>Pseudonocardiales</taxon>
        <taxon>Pseudonocardiaceae</taxon>
        <taxon>Amycolatopsis</taxon>
    </lineage>
</organism>
<keyword evidence="1" id="KW-0472">Membrane</keyword>
<proteinExistence type="predicted"/>
<reference evidence="2" key="1">
    <citation type="submission" date="2023-03" db="EMBL/GenBank/DDBJ databases">
        <title>Amycolatopsis taiwanensis NBRC 103393.</title>
        <authorList>
            <person name="Ichikawa N."/>
            <person name="Sato H."/>
            <person name="Tonouchi N."/>
        </authorList>
    </citation>
    <scope>NUCLEOTIDE SEQUENCE</scope>
    <source>
        <strain evidence="2">NBRC 103393</strain>
    </source>
</reference>
<comment type="caution">
    <text evidence="2">The sequence shown here is derived from an EMBL/GenBank/DDBJ whole genome shotgun (WGS) entry which is preliminary data.</text>
</comment>
<name>A0A9W6QX76_9PSEU</name>
<dbReference type="EMBL" id="BSTI01000003">
    <property type="protein sequence ID" value="GLY65204.1"/>
    <property type="molecule type" value="Genomic_DNA"/>
</dbReference>